<dbReference type="AlphaFoldDB" id="A0A9N9CXG0"/>
<protein>
    <submittedName>
        <fullName evidence="1">7367_t:CDS:1</fullName>
    </submittedName>
</protein>
<organism evidence="1 2">
    <name type="scientific">Paraglomus occultum</name>
    <dbReference type="NCBI Taxonomy" id="144539"/>
    <lineage>
        <taxon>Eukaryota</taxon>
        <taxon>Fungi</taxon>
        <taxon>Fungi incertae sedis</taxon>
        <taxon>Mucoromycota</taxon>
        <taxon>Glomeromycotina</taxon>
        <taxon>Glomeromycetes</taxon>
        <taxon>Paraglomerales</taxon>
        <taxon>Paraglomeraceae</taxon>
        <taxon>Paraglomus</taxon>
    </lineage>
</organism>
<name>A0A9N9CXG0_9GLOM</name>
<dbReference type="Proteomes" id="UP000789572">
    <property type="component" value="Unassembled WGS sequence"/>
</dbReference>
<keyword evidence="2" id="KW-1185">Reference proteome</keyword>
<evidence type="ECO:0000313" key="2">
    <source>
        <dbReference type="Proteomes" id="UP000789572"/>
    </source>
</evidence>
<comment type="caution">
    <text evidence="1">The sequence shown here is derived from an EMBL/GenBank/DDBJ whole genome shotgun (WGS) entry which is preliminary data.</text>
</comment>
<feature type="non-terminal residue" evidence="1">
    <location>
        <position position="1"/>
    </location>
</feature>
<gene>
    <name evidence="1" type="ORF">POCULU_LOCUS8356</name>
</gene>
<reference evidence="1" key="1">
    <citation type="submission" date="2021-06" db="EMBL/GenBank/DDBJ databases">
        <authorList>
            <person name="Kallberg Y."/>
            <person name="Tangrot J."/>
            <person name="Rosling A."/>
        </authorList>
    </citation>
    <scope>NUCLEOTIDE SEQUENCE</scope>
    <source>
        <strain evidence="1">IA702</strain>
    </source>
</reference>
<accession>A0A9N9CXG0</accession>
<proteinExistence type="predicted"/>
<evidence type="ECO:0000313" key="1">
    <source>
        <dbReference type="EMBL" id="CAG8619680.1"/>
    </source>
</evidence>
<sequence>CWERADILPDELEAINYEPPDNNSEIEDKIVQSLIDRIVDDIDSVIRIILKLMIL</sequence>
<dbReference type="EMBL" id="CAJVPJ010002370">
    <property type="protein sequence ID" value="CAG8619680.1"/>
    <property type="molecule type" value="Genomic_DNA"/>
</dbReference>